<dbReference type="InterPro" id="IPR051012">
    <property type="entry name" value="CellSynth/LPSAsmb/PSIAsmb"/>
</dbReference>
<dbReference type="PANTHER" id="PTHR45586">
    <property type="entry name" value="TPR REPEAT-CONTAINING PROTEIN PA4667"/>
    <property type="match status" value="1"/>
</dbReference>
<evidence type="ECO:0000256" key="3">
    <source>
        <dbReference type="PROSITE-ProRule" id="PRU00339"/>
    </source>
</evidence>
<organism evidence="4 5">
    <name type="scientific">Sphingomonas qomolangmaensis</name>
    <dbReference type="NCBI Taxonomy" id="2918765"/>
    <lineage>
        <taxon>Bacteria</taxon>
        <taxon>Pseudomonadati</taxon>
        <taxon>Pseudomonadota</taxon>
        <taxon>Alphaproteobacteria</taxon>
        <taxon>Sphingomonadales</taxon>
        <taxon>Sphingomonadaceae</taxon>
        <taxon>Sphingomonas</taxon>
    </lineage>
</organism>
<dbReference type="InterPro" id="IPR019734">
    <property type="entry name" value="TPR_rpt"/>
</dbReference>
<dbReference type="EMBL" id="CP101740">
    <property type="protein sequence ID" value="UUL83526.1"/>
    <property type="molecule type" value="Genomic_DNA"/>
</dbReference>
<feature type="repeat" description="TPR" evidence="3">
    <location>
        <begin position="374"/>
        <end position="407"/>
    </location>
</feature>
<dbReference type="RefSeq" id="WP_256507365.1">
    <property type="nucleotide sequence ID" value="NZ_CP101740.1"/>
</dbReference>
<dbReference type="Proteomes" id="UP001058533">
    <property type="component" value="Chromosome"/>
</dbReference>
<accession>A0ABY5LBP6</accession>
<dbReference type="SMART" id="SM00028">
    <property type="entry name" value="TPR"/>
    <property type="match status" value="4"/>
</dbReference>
<dbReference type="Gene3D" id="1.25.40.10">
    <property type="entry name" value="Tetratricopeptide repeat domain"/>
    <property type="match status" value="3"/>
</dbReference>
<evidence type="ECO:0000313" key="4">
    <source>
        <dbReference type="EMBL" id="UUL83526.1"/>
    </source>
</evidence>
<name>A0ABY5LBP6_9SPHN</name>
<evidence type="ECO:0000256" key="2">
    <source>
        <dbReference type="ARBA" id="ARBA00022803"/>
    </source>
</evidence>
<protein>
    <submittedName>
        <fullName evidence="4">Tetratricopeptide repeat protein</fullName>
    </submittedName>
</protein>
<evidence type="ECO:0000313" key="5">
    <source>
        <dbReference type="Proteomes" id="UP001058533"/>
    </source>
</evidence>
<keyword evidence="1" id="KW-0677">Repeat</keyword>
<dbReference type="SUPFAM" id="SSF48452">
    <property type="entry name" value="TPR-like"/>
    <property type="match status" value="2"/>
</dbReference>
<proteinExistence type="predicted"/>
<keyword evidence="5" id="KW-1185">Reference proteome</keyword>
<sequence>MLAASPALAANDPPTGASLAAYVRARAAAADGAADIAARGYAIALADDPGNEVIAIRAFREGIAVGDFDLARRALAVLERSNVAPADTVMLRYADRVRARDWPAARAAAAQVAQGPLDFVGPVLLAWVAFEEGAADPAAELAAAEANVISRRYAAENRALLLIAQGQYAQAADALSALLGNDQASLDLRLNAAQLFQGKRQGKLARELLGGSDPVLVAQRSSLGRGAKAGAAFGASRLFTRLAADLGRDEASPLSILLGRTALLLDPTDDRARLLLADTLSQQGLGTRALALLDSIGAKSAFASVAQAARVTVLTRMEDEAGALAAAKALADAPGATVTEAQSYGDLLVDQNRFDDAAAAYATAMARAGDGADWVLNLQRGGALEQAGRWDEALPYLRRAVELAPQEPVALNYLGYAQVERGENLAEGQKLLEQARALRPDDPSITDSLGWAYVQRGQWDKGLPLLEQAAAAEPGDVTINEHLGDAYWRTGRRYEARYAWRAAAVHAEGDDAKRLAGKLADGLAPVTAAR</sequence>
<dbReference type="PROSITE" id="PS50005">
    <property type="entry name" value="TPR"/>
    <property type="match status" value="1"/>
</dbReference>
<evidence type="ECO:0000256" key="1">
    <source>
        <dbReference type="ARBA" id="ARBA00022737"/>
    </source>
</evidence>
<dbReference type="InterPro" id="IPR011990">
    <property type="entry name" value="TPR-like_helical_dom_sf"/>
</dbReference>
<dbReference type="PANTHER" id="PTHR45586:SF14">
    <property type="entry name" value="TETRATRICOPEPTIDE TPR_2 REPEAT PROTEIN"/>
    <property type="match status" value="1"/>
</dbReference>
<reference evidence="4" key="1">
    <citation type="submission" date="2022-07" db="EMBL/GenBank/DDBJ databases">
        <title>Sphingomonas sp. nov., a novel bacterium isolated from the north slope of the Mount Everest.</title>
        <authorList>
            <person name="Cui X."/>
            <person name="Liu Y."/>
        </authorList>
    </citation>
    <scope>NUCLEOTIDE SEQUENCE</scope>
    <source>
        <strain evidence="4">S5-59</strain>
    </source>
</reference>
<dbReference type="Pfam" id="PF13432">
    <property type="entry name" value="TPR_16"/>
    <property type="match status" value="2"/>
</dbReference>
<keyword evidence="2 3" id="KW-0802">TPR repeat</keyword>
<gene>
    <name evidence="4" type="ORF">NMP03_04675</name>
</gene>